<dbReference type="Proteomes" id="UP000320011">
    <property type="component" value="Unassembled WGS sequence"/>
</dbReference>
<protein>
    <submittedName>
        <fullName evidence="1">Uncharacterized protein</fullName>
    </submittedName>
</protein>
<reference evidence="1 2" key="2">
    <citation type="submission" date="2019-08" db="EMBL/GenBank/DDBJ databases">
        <title>Amycolatopsis acidicola sp. nov., isolated from peat swamp forest soil.</title>
        <authorList>
            <person name="Srisuk N."/>
        </authorList>
    </citation>
    <scope>NUCLEOTIDE SEQUENCE [LARGE SCALE GENOMIC DNA]</scope>
    <source>
        <strain evidence="1 2">TBRC 6029</strain>
    </source>
</reference>
<dbReference type="AlphaFoldDB" id="A0A558DMB8"/>
<accession>A0A558DMB8</accession>
<proteinExistence type="predicted"/>
<gene>
    <name evidence="1" type="ORF">FNH05_01385</name>
</gene>
<reference evidence="1 2" key="1">
    <citation type="submission" date="2019-07" db="EMBL/GenBank/DDBJ databases">
        <authorList>
            <person name="Duangmal K."/>
            <person name="Teo W.F.A."/>
        </authorList>
    </citation>
    <scope>NUCLEOTIDE SEQUENCE [LARGE SCALE GENOMIC DNA]</scope>
    <source>
        <strain evidence="1 2">TBRC 6029</strain>
    </source>
</reference>
<evidence type="ECO:0000313" key="1">
    <source>
        <dbReference type="EMBL" id="TVT62154.1"/>
    </source>
</evidence>
<sequence>MATDPQTLADGYASAAQQTVEAAIENERNALHIATVQALLAIFHQLKSMDGQSVQLKGAADLVNAMHHLAHTLSP</sequence>
<organism evidence="1 2">
    <name type="scientific">Amycolatopsis rhizosphaerae</name>
    <dbReference type="NCBI Taxonomy" id="2053003"/>
    <lineage>
        <taxon>Bacteria</taxon>
        <taxon>Bacillati</taxon>
        <taxon>Actinomycetota</taxon>
        <taxon>Actinomycetes</taxon>
        <taxon>Pseudonocardiales</taxon>
        <taxon>Pseudonocardiaceae</taxon>
        <taxon>Amycolatopsis</taxon>
    </lineage>
</organism>
<dbReference type="RefSeq" id="WP_144585057.1">
    <property type="nucleotide sequence ID" value="NZ_VJWX01000006.1"/>
</dbReference>
<comment type="caution">
    <text evidence="1">The sequence shown here is derived from an EMBL/GenBank/DDBJ whole genome shotgun (WGS) entry which is preliminary data.</text>
</comment>
<dbReference type="EMBL" id="VJWX01000006">
    <property type="protein sequence ID" value="TVT62154.1"/>
    <property type="molecule type" value="Genomic_DNA"/>
</dbReference>
<keyword evidence="2" id="KW-1185">Reference proteome</keyword>
<name>A0A558DMB8_9PSEU</name>
<evidence type="ECO:0000313" key="2">
    <source>
        <dbReference type="Proteomes" id="UP000320011"/>
    </source>
</evidence>